<dbReference type="AlphaFoldDB" id="A0A9W9Z3U4"/>
<proteinExistence type="predicted"/>
<keyword evidence="2" id="KW-0472">Membrane</keyword>
<comment type="caution">
    <text evidence="3">The sequence shown here is derived from an EMBL/GenBank/DDBJ whole genome shotgun (WGS) entry which is preliminary data.</text>
</comment>
<name>A0A9W9Z3U4_9CNID</name>
<evidence type="ECO:0000313" key="4">
    <source>
        <dbReference type="Proteomes" id="UP001163046"/>
    </source>
</evidence>
<feature type="transmembrane region" description="Helical" evidence="2">
    <location>
        <begin position="51"/>
        <end position="73"/>
    </location>
</feature>
<keyword evidence="2" id="KW-0812">Transmembrane</keyword>
<feature type="region of interest" description="Disordered" evidence="1">
    <location>
        <begin position="83"/>
        <end position="118"/>
    </location>
</feature>
<sequence>MGDDEDENCEGIATDTPTEGLMTSITEISSDPDLLPTGLQAQRSLPQVVPFWVISTLVVIAAIAILVTIFVLYRWNSRYSGSFKPESAASSSCGDSPKHVAQVSNKPRIYVSAHDENV</sequence>
<evidence type="ECO:0000313" key="3">
    <source>
        <dbReference type="EMBL" id="KAJ7373864.1"/>
    </source>
</evidence>
<keyword evidence="4" id="KW-1185">Reference proteome</keyword>
<evidence type="ECO:0000256" key="2">
    <source>
        <dbReference type="SAM" id="Phobius"/>
    </source>
</evidence>
<evidence type="ECO:0000256" key="1">
    <source>
        <dbReference type="SAM" id="MobiDB-lite"/>
    </source>
</evidence>
<organism evidence="3 4">
    <name type="scientific">Desmophyllum pertusum</name>
    <dbReference type="NCBI Taxonomy" id="174260"/>
    <lineage>
        <taxon>Eukaryota</taxon>
        <taxon>Metazoa</taxon>
        <taxon>Cnidaria</taxon>
        <taxon>Anthozoa</taxon>
        <taxon>Hexacorallia</taxon>
        <taxon>Scleractinia</taxon>
        <taxon>Caryophylliina</taxon>
        <taxon>Caryophylliidae</taxon>
        <taxon>Desmophyllum</taxon>
    </lineage>
</organism>
<protein>
    <submittedName>
        <fullName evidence="3">Uncharacterized protein</fullName>
    </submittedName>
</protein>
<dbReference type="OrthoDB" id="5964007at2759"/>
<gene>
    <name evidence="3" type="ORF">OS493_009186</name>
</gene>
<keyword evidence="2" id="KW-1133">Transmembrane helix</keyword>
<accession>A0A9W9Z3U4</accession>
<dbReference type="Proteomes" id="UP001163046">
    <property type="component" value="Unassembled WGS sequence"/>
</dbReference>
<dbReference type="EMBL" id="MU826829">
    <property type="protein sequence ID" value="KAJ7373864.1"/>
    <property type="molecule type" value="Genomic_DNA"/>
</dbReference>
<reference evidence="3" key="1">
    <citation type="submission" date="2023-01" db="EMBL/GenBank/DDBJ databases">
        <title>Genome assembly of the deep-sea coral Lophelia pertusa.</title>
        <authorList>
            <person name="Herrera S."/>
            <person name="Cordes E."/>
        </authorList>
    </citation>
    <scope>NUCLEOTIDE SEQUENCE</scope>
    <source>
        <strain evidence="3">USNM1676648</strain>
        <tissue evidence="3">Polyp</tissue>
    </source>
</reference>